<dbReference type="InterPro" id="IPR032508">
    <property type="entry name" value="FecR_C"/>
</dbReference>
<keyword evidence="4" id="KW-1185">Reference proteome</keyword>
<proteinExistence type="predicted"/>
<dbReference type="Pfam" id="PF04773">
    <property type="entry name" value="FecR"/>
    <property type="match status" value="1"/>
</dbReference>
<dbReference type="Gene3D" id="3.55.50.30">
    <property type="match status" value="1"/>
</dbReference>
<organism evidence="3 4">
    <name type="scientific">Pedobacter hartonius</name>
    <dbReference type="NCBI Taxonomy" id="425514"/>
    <lineage>
        <taxon>Bacteria</taxon>
        <taxon>Pseudomonadati</taxon>
        <taxon>Bacteroidota</taxon>
        <taxon>Sphingobacteriia</taxon>
        <taxon>Sphingobacteriales</taxon>
        <taxon>Sphingobacteriaceae</taxon>
        <taxon>Pedobacter</taxon>
    </lineage>
</organism>
<reference evidence="3 4" key="1">
    <citation type="submission" date="2016-10" db="EMBL/GenBank/DDBJ databases">
        <authorList>
            <person name="de Groot N.N."/>
        </authorList>
    </citation>
    <scope>NUCLEOTIDE SEQUENCE [LARGE SCALE GENOMIC DNA]</scope>
    <source>
        <strain evidence="3 4">DSM 19033</strain>
    </source>
</reference>
<dbReference type="GO" id="GO:0016989">
    <property type="term" value="F:sigma factor antagonist activity"/>
    <property type="evidence" value="ECO:0007669"/>
    <property type="project" value="TreeGrafter"/>
</dbReference>
<dbReference type="EMBL" id="FNRA01000010">
    <property type="protein sequence ID" value="SEB09629.1"/>
    <property type="molecule type" value="Genomic_DNA"/>
</dbReference>
<dbReference type="PIRSF" id="PIRSF018266">
    <property type="entry name" value="FecR"/>
    <property type="match status" value="1"/>
</dbReference>
<dbReference type="PANTHER" id="PTHR30273:SF2">
    <property type="entry name" value="PROTEIN FECR"/>
    <property type="match status" value="1"/>
</dbReference>
<dbReference type="InterPro" id="IPR006860">
    <property type="entry name" value="FecR"/>
</dbReference>
<dbReference type="Pfam" id="PF16344">
    <property type="entry name" value="FecR_C"/>
    <property type="match status" value="1"/>
</dbReference>
<dbReference type="AlphaFoldDB" id="A0A1H4GJ26"/>
<dbReference type="STRING" id="425514.SAMN05443550_110113"/>
<evidence type="ECO:0000259" key="2">
    <source>
        <dbReference type="Pfam" id="PF16344"/>
    </source>
</evidence>
<gene>
    <name evidence="3" type="ORF">SAMN05443550_110113</name>
</gene>
<accession>A0A1H4GJ26</accession>
<name>A0A1H4GJ26_9SPHI</name>
<dbReference type="RefSeq" id="WP_090558786.1">
    <property type="nucleotide sequence ID" value="NZ_FNRA01000010.1"/>
</dbReference>
<evidence type="ECO:0000259" key="1">
    <source>
        <dbReference type="Pfam" id="PF04773"/>
    </source>
</evidence>
<dbReference type="Gene3D" id="2.60.120.1440">
    <property type="match status" value="1"/>
</dbReference>
<evidence type="ECO:0000313" key="3">
    <source>
        <dbReference type="EMBL" id="SEB09629.1"/>
    </source>
</evidence>
<dbReference type="OrthoDB" id="1452822at2"/>
<dbReference type="PANTHER" id="PTHR30273">
    <property type="entry name" value="PERIPLASMIC SIGNAL SENSOR AND SIGMA FACTOR ACTIVATOR FECR-RELATED"/>
    <property type="match status" value="1"/>
</dbReference>
<feature type="domain" description="Protein FecR C-terminal" evidence="2">
    <location>
        <begin position="252"/>
        <end position="319"/>
    </location>
</feature>
<protein>
    <submittedName>
        <fullName evidence="3">FecR family protein</fullName>
    </submittedName>
</protein>
<dbReference type="InterPro" id="IPR012373">
    <property type="entry name" value="Ferrdict_sens_TM"/>
</dbReference>
<evidence type="ECO:0000313" key="4">
    <source>
        <dbReference type="Proteomes" id="UP000198850"/>
    </source>
</evidence>
<sequence length="320" mass="36495">MGINDDLLISYLLGEATNEETYHIEDWVAENQEHRRRFNQFKLIWESSLELKFNGPVDADASLRRLKQKIATRKEALPETVPVSQKYSWMKIAAAVLLISGFAWLYTSLYSTKEMQFLTQGLVRTDTLSDGSVITLNKNSALLYPEKFRGKLRRVWLSKGEAFFNISPDKAKPFLINTGNTVIKVVGTTFNVKNKRGLVEVIVETGIVLVSQNGQTVSLRSGEKVSVEPGAKTLVKQDNPDHLYTYYRSKEFVADDTPLWRMVQVLNEAYSSHIIIGRKELNNLTLNTTFKDESLDHILEVIGRTFSIKIEKKNNQVILY</sequence>
<feature type="domain" description="FecR protein" evidence="1">
    <location>
        <begin position="127"/>
        <end position="208"/>
    </location>
</feature>
<dbReference type="Proteomes" id="UP000198850">
    <property type="component" value="Unassembled WGS sequence"/>
</dbReference>